<gene>
    <name evidence="1" type="ORF">NIES46_09230</name>
</gene>
<sequence>MLLGKSLEFLPVGNFVVIARSVIRFREEVSGLCFSLQSEIDSVPADMENLTGFGFGYTV</sequence>
<proteinExistence type="predicted"/>
<name>A0A5M3T5W9_LIMPL</name>
<organism evidence="1 2">
    <name type="scientific">Limnospira platensis NIES-46</name>
    <dbReference type="NCBI Taxonomy" id="1236695"/>
    <lineage>
        <taxon>Bacteria</taxon>
        <taxon>Bacillati</taxon>
        <taxon>Cyanobacteriota</taxon>
        <taxon>Cyanophyceae</taxon>
        <taxon>Oscillatoriophycideae</taxon>
        <taxon>Oscillatoriales</taxon>
        <taxon>Sirenicapillariaceae</taxon>
        <taxon>Limnospira</taxon>
    </lineage>
</organism>
<dbReference type="EMBL" id="BIMW01000047">
    <property type="protein sequence ID" value="GCE92879.1"/>
    <property type="molecule type" value="Genomic_DNA"/>
</dbReference>
<comment type="caution">
    <text evidence="1">The sequence shown here is derived from an EMBL/GenBank/DDBJ whole genome shotgun (WGS) entry which is preliminary data.</text>
</comment>
<reference evidence="1 2" key="1">
    <citation type="journal article" date="2019" name="J Genomics">
        <title>The Draft Genome of a Hydrogen-producing Cyanobacterium, Arthrospira platensis NIES-46.</title>
        <authorList>
            <person name="Suzuki S."/>
            <person name="Yamaguchi H."/>
            <person name="Kawachi M."/>
        </authorList>
    </citation>
    <scope>NUCLEOTIDE SEQUENCE [LARGE SCALE GENOMIC DNA]</scope>
    <source>
        <strain evidence="1 2">NIES-46</strain>
    </source>
</reference>
<keyword evidence="2" id="KW-1185">Reference proteome</keyword>
<evidence type="ECO:0000313" key="1">
    <source>
        <dbReference type="EMBL" id="GCE92879.1"/>
    </source>
</evidence>
<evidence type="ECO:0000313" key="2">
    <source>
        <dbReference type="Proteomes" id="UP000326169"/>
    </source>
</evidence>
<dbReference type="Proteomes" id="UP000326169">
    <property type="component" value="Unassembled WGS sequence"/>
</dbReference>
<accession>A0A5M3T5W9</accession>
<protein>
    <submittedName>
        <fullName evidence="1">Uncharacterized protein</fullName>
    </submittedName>
</protein>